<evidence type="ECO:0000256" key="12">
    <source>
        <dbReference type="ARBA" id="ARBA00034000"/>
    </source>
</evidence>
<keyword evidence="3" id="KW-0121">Carboxypeptidase</keyword>
<dbReference type="GO" id="GO:0008658">
    <property type="term" value="F:penicillin binding"/>
    <property type="evidence" value="ECO:0007669"/>
    <property type="project" value="InterPro"/>
</dbReference>
<keyword evidence="6 17" id="KW-0808">Transferase</keyword>
<evidence type="ECO:0000256" key="6">
    <source>
        <dbReference type="ARBA" id="ARBA00022679"/>
    </source>
</evidence>
<dbReference type="SUPFAM" id="SSF56601">
    <property type="entry name" value="beta-lactamase/transpeptidase-like"/>
    <property type="match status" value="1"/>
</dbReference>
<dbReference type="GO" id="GO:0009002">
    <property type="term" value="F:serine-type D-Ala-D-Ala carboxypeptidase activity"/>
    <property type="evidence" value="ECO:0007669"/>
    <property type="project" value="UniProtKB-EC"/>
</dbReference>
<evidence type="ECO:0000313" key="17">
    <source>
        <dbReference type="EMBL" id="EKA61425.1"/>
    </source>
</evidence>
<feature type="transmembrane region" description="Helical" evidence="15">
    <location>
        <begin position="12"/>
        <end position="35"/>
    </location>
</feature>
<dbReference type="InterPro" id="IPR023346">
    <property type="entry name" value="Lysozyme-like_dom_sf"/>
</dbReference>
<comment type="catalytic activity">
    <reaction evidence="12">
        <text>Preferential cleavage: (Ac)2-L-Lys-D-Ala-|-D-Ala. Also transpeptidation of peptidyl-alanyl moieties that are N-acyl substituents of D-alanine.</text>
        <dbReference type="EC" id="3.4.16.4"/>
    </reaction>
</comment>
<dbReference type="InterPro" id="IPR005543">
    <property type="entry name" value="PASTA_dom"/>
</dbReference>
<evidence type="ECO:0000256" key="3">
    <source>
        <dbReference type="ARBA" id="ARBA00022645"/>
    </source>
</evidence>
<dbReference type="FunFam" id="1.10.3810.10:FF:000001">
    <property type="entry name" value="Penicillin-binding protein 1A"/>
    <property type="match status" value="1"/>
</dbReference>
<dbReference type="Proteomes" id="UP000004474">
    <property type="component" value="Unassembled WGS sequence"/>
</dbReference>
<dbReference type="eggNOG" id="COG0744">
    <property type="taxonomic scope" value="Bacteria"/>
</dbReference>
<feature type="domain" description="PASTA" evidence="16">
    <location>
        <begin position="709"/>
        <end position="773"/>
    </location>
</feature>
<feature type="region of interest" description="Disordered" evidence="14">
    <location>
        <begin position="610"/>
        <end position="632"/>
    </location>
</feature>
<dbReference type="GO" id="GO:0030288">
    <property type="term" value="C:outer membrane-bounded periplasmic space"/>
    <property type="evidence" value="ECO:0007669"/>
    <property type="project" value="TreeGrafter"/>
</dbReference>
<dbReference type="Pfam" id="PF00912">
    <property type="entry name" value="Transgly"/>
    <property type="match status" value="1"/>
</dbReference>
<dbReference type="STRING" id="1210046.B277_07668"/>
<evidence type="ECO:0000256" key="11">
    <source>
        <dbReference type="ARBA" id="ARBA00023316"/>
    </source>
</evidence>
<accession>K1DXY7</accession>
<dbReference type="InterPro" id="IPR036950">
    <property type="entry name" value="PBP_transglycosylase"/>
</dbReference>
<dbReference type="Gene3D" id="3.40.710.10">
    <property type="entry name" value="DD-peptidase/beta-lactamase superfamily"/>
    <property type="match status" value="1"/>
</dbReference>
<dbReference type="SUPFAM" id="SSF53955">
    <property type="entry name" value="Lysozyme-like"/>
    <property type="match status" value="1"/>
</dbReference>
<protein>
    <submittedName>
        <fullName evidence="17">Peptidoglycan glycosyltransferase</fullName>
    </submittedName>
</protein>
<dbReference type="PROSITE" id="PS51178">
    <property type="entry name" value="PASTA"/>
    <property type="match status" value="1"/>
</dbReference>
<proteinExistence type="inferred from homology"/>
<keyword evidence="8" id="KW-0133">Cell shape</keyword>
<dbReference type="SMART" id="SM00740">
    <property type="entry name" value="PASTA"/>
    <property type="match status" value="1"/>
</dbReference>
<evidence type="ECO:0000313" key="18">
    <source>
        <dbReference type="Proteomes" id="UP000004474"/>
    </source>
</evidence>
<dbReference type="EMBL" id="ALWX01000029">
    <property type="protein sequence ID" value="EKA61425.1"/>
    <property type="molecule type" value="Genomic_DNA"/>
</dbReference>
<keyword evidence="7" id="KW-0378">Hydrolase</keyword>
<keyword evidence="11" id="KW-0961">Cell wall biogenesis/degradation</keyword>
<evidence type="ECO:0000256" key="8">
    <source>
        <dbReference type="ARBA" id="ARBA00022960"/>
    </source>
</evidence>
<evidence type="ECO:0000256" key="7">
    <source>
        <dbReference type="ARBA" id="ARBA00022801"/>
    </source>
</evidence>
<evidence type="ECO:0000256" key="15">
    <source>
        <dbReference type="SAM" id="Phobius"/>
    </source>
</evidence>
<keyword evidence="9" id="KW-0573">Peptidoglycan synthesis</keyword>
<dbReference type="Pfam" id="PF03793">
    <property type="entry name" value="PASTA"/>
    <property type="match status" value="1"/>
</dbReference>
<evidence type="ECO:0000256" key="5">
    <source>
        <dbReference type="ARBA" id="ARBA00022676"/>
    </source>
</evidence>
<evidence type="ECO:0000256" key="2">
    <source>
        <dbReference type="ARBA" id="ARBA00007739"/>
    </source>
</evidence>
<dbReference type="Gene3D" id="3.30.10.20">
    <property type="match status" value="1"/>
</dbReference>
<dbReference type="InterPro" id="IPR012338">
    <property type="entry name" value="Beta-lactam/transpept-like"/>
</dbReference>
<keyword evidence="15" id="KW-0812">Transmembrane</keyword>
<evidence type="ECO:0000256" key="10">
    <source>
        <dbReference type="ARBA" id="ARBA00023268"/>
    </source>
</evidence>
<keyword evidence="5" id="KW-0328">Glycosyltransferase</keyword>
<feature type="region of interest" description="Disordered" evidence="14">
    <location>
        <begin position="695"/>
        <end position="716"/>
    </location>
</feature>
<dbReference type="GO" id="GO:0009252">
    <property type="term" value="P:peptidoglycan biosynthetic process"/>
    <property type="evidence" value="ECO:0007669"/>
    <property type="project" value="UniProtKB-KW"/>
</dbReference>
<feature type="region of interest" description="Disordered" evidence="14">
    <location>
        <begin position="818"/>
        <end position="873"/>
    </location>
</feature>
<evidence type="ECO:0000256" key="13">
    <source>
        <dbReference type="ARBA" id="ARBA00049902"/>
    </source>
</evidence>
<dbReference type="AlphaFoldDB" id="K1DXY7"/>
<dbReference type="GO" id="GO:0008955">
    <property type="term" value="F:peptidoglycan glycosyltransferase activity"/>
    <property type="evidence" value="ECO:0007669"/>
    <property type="project" value="UniProtKB-EC"/>
</dbReference>
<evidence type="ECO:0000256" key="4">
    <source>
        <dbReference type="ARBA" id="ARBA00022670"/>
    </source>
</evidence>
<dbReference type="CDD" id="cd06577">
    <property type="entry name" value="PASTA_pknB"/>
    <property type="match status" value="1"/>
</dbReference>
<comment type="similarity">
    <text evidence="2">In the N-terminal section; belongs to the glycosyltransferase 51 family.</text>
</comment>
<comment type="similarity">
    <text evidence="1">In the C-terminal section; belongs to the transpeptidase family.</text>
</comment>
<reference evidence="17 18" key="1">
    <citation type="journal article" date="2012" name="J. Bacteriol.">
        <title>Genome Sequence of Janibacter hoylei MTCC8307, Isolated from the Stratospheric Air.</title>
        <authorList>
            <person name="Pawar S.P."/>
            <person name="Dhotre D.P."/>
            <person name="Shetty S.A."/>
            <person name="Chowdhury S.P."/>
            <person name="Chaudhari B.L."/>
            <person name="Shouche Y.S."/>
        </authorList>
    </citation>
    <scope>NUCLEOTIDE SEQUENCE [LARGE SCALE GENOMIC DNA]</scope>
    <source>
        <strain evidence="17 18">PVAS-1</strain>
    </source>
</reference>
<dbReference type="PANTHER" id="PTHR32282">
    <property type="entry name" value="BINDING PROTEIN TRANSPEPTIDASE, PUTATIVE-RELATED"/>
    <property type="match status" value="1"/>
</dbReference>
<keyword evidence="10" id="KW-0511">Multifunctional enzyme</keyword>
<dbReference type="OrthoDB" id="9766909at2"/>
<dbReference type="InterPro" id="IPR050396">
    <property type="entry name" value="Glycosyltr_51/Transpeptidase"/>
</dbReference>
<dbReference type="GO" id="GO:0006508">
    <property type="term" value="P:proteolysis"/>
    <property type="evidence" value="ECO:0007669"/>
    <property type="project" value="UniProtKB-KW"/>
</dbReference>
<dbReference type="PATRIC" id="fig|1210046.3.peg.1476"/>
<dbReference type="PANTHER" id="PTHR32282:SF33">
    <property type="entry name" value="PEPTIDOGLYCAN GLYCOSYLTRANSFERASE"/>
    <property type="match status" value="1"/>
</dbReference>
<dbReference type="GO" id="GO:0008360">
    <property type="term" value="P:regulation of cell shape"/>
    <property type="evidence" value="ECO:0007669"/>
    <property type="project" value="UniProtKB-KW"/>
</dbReference>
<dbReference type="InterPro" id="IPR001460">
    <property type="entry name" value="PCN-bd_Tpept"/>
</dbReference>
<evidence type="ECO:0000256" key="14">
    <source>
        <dbReference type="SAM" id="MobiDB-lite"/>
    </source>
</evidence>
<gene>
    <name evidence="17" type="ORF">B277_07668</name>
</gene>
<evidence type="ECO:0000256" key="9">
    <source>
        <dbReference type="ARBA" id="ARBA00022984"/>
    </source>
</evidence>
<keyword evidence="4" id="KW-0645">Protease</keyword>
<evidence type="ECO:0000259" key="16">
    <source>
        <dbReference type="PROSITE" id="PS51178"/>
    </source>
</evidence>
<dbReference type="Pfam" id="PF00905">
    <property type="entry name" value="Transpeptidase"/>
    <property type="match status" value="1"/>
</dbReference>
<dbReference type="GO" id="GO:0071555">
    <property type="term" value="P:cell wall organization"/>
    <property type="evidence" value="ECO:0007669"/>
    <property type="project" value="UniProtKB-KW"/>
</dbReference>
<name>K1DXY7_9MICO</name>
<dbReference type="InterPro" id="IPR001264">
    <property type="entry name" value="Glyco_trans_51"/>
</dbReference>
<keyword evidence="15" id="KW-0472">Membrane</keyword>
<sequence>MSDSGMPHLVRLLGAFLAVAVGIGLVGAGIVIPLAGATGGAAKSTATGFNNLDDEFTANPLAQQSKIYSADNKLLATPYDANRIVVPLNKISPTMRKAQIAIEDSRFYEHGGIDVRGTTRALVSNASSGQTQGGSSLTQQYVKIMLQEKAIREDDQDAARAATEKTYSRKLQELKYALNVEKTHTKDQILSGYLNLVYYGDLAYGVEAASLHYFSKHAKDLNLGESATLAGLVQSPDTLNPVKNPEGAQERRDVVITRMQQLGMVTPEAADKAKSKSVKSMLKVRKNEGGTCSKAADPYFCNYVIQYLRQMPELGPDPDARMQAVNTGGLTIKTTLRRDWQKQLKEDLTDRVPAGTDKFGAAGALVEPGTGKVRAIAQTSTYKVGLKKASTKYSEQAWSVPAQYGGTNGFAIGSTAKMYALVAALEKGKPLNSTVNAPPAGVKNPHTFQASEFQSKCTGDVAGWPVSNDYQVGGTMTLAEMTKKSINTAFAQLASDVGSCNIPKVMSKMGLTDGYGLPYGLSYADGKKVKDDYAISNLVLGSDSTSPLQLASSYATLAADGTYCPPNPIESITTASGKKMKIKKPACKQVIEPDVARGVTQLLLGPLEPGGTAAGNDLDGGRQAAGKTGTTDNHKQSWFAGYTPQLSTAIWVGSPIREYDMDGITLGGRYYGQVFGGTIAAPIWSEIMNEASKDMPKKTFKKPGQKVVNGDMRDIPDVTGLGPTQAEEQLKKAGFKAKVGSQVNSGVQAGAVAYTQPRGKALKGAMVTMYISNGTPPYTPPPAPSTTQAPPCTVDDPAPALEQLVVELGTHVDVEDQLEDEEPAQPVVVETQADGVTRRGLTHDEGGSGQWPDPLRRVRGSAGEAGLDPGSDGAAVGAAGGLALRELHDLPHLGHRRRADLLDRPVDDGGQLLLAHLLGQVALEHGELRLLPVRELGALGVAVGGGRLLALLGLLGHDLERLLVAELAGGGPGDLLVADGGEGHAQGGHAHLLAGPHRGVQVVLEGGLEGVGHDSIVSALEHPVAPFARMGA</sequence>
<comment type="caution">
    <text evidence="17">The sequence shown here is derived from an EMBL/GenBank/DDBJ whole genome shotgun (WGS) entry which is preliminary data.</text>
</comment>
<dbReference type="Gene3D" id="1.10.3810.10">
    <property type="entry name" value="Biosynthetic peptidoglycan transglycosylase-like"/>
    <property type="match status" value="1"/>
</dbReference>
<comment type="catalytic activity">
    <reaction evidence="13">
        <text>[GlcNAc-(1-&gt;4)-Mur2Ac(oyl-L-Ala-gamma-D-Glu-L-Lys-D-Ala-D-Ala)](n)-di-trans,octa-cis-undecaprenyl diphosphate + beta-D-GlcNAc-(1-&gt;4)-Mur2Ac(oyl-L-Ala-gamma-D-Glu-L-Lys-D-Ala-D-Ala)-di-trans,octa-cis-undecaprenyl diphosphate = [GlcNAc-(1-&gt;4)-Mur2Ac(oyl-L-Ala-gamma-D-Glu-L-Lys-D-Ala-D-Ala)](n+1)-di-trans,octa-cis-undecaprenyl diphosphate + di-trans,octa-cis-undecaprenyl diphosphate + H(+)</text>
        <dbReference type="Rhea" id="RHEA:23708"/>
        <dbReference type="Rhea" id="RHEA-COMP:9602"/>
        <dbReference type="Rhea" id="RHEA-COMP:9603"/>
        <dbReference type="ChEBI" id="CHEBI:15378"/>
        <dbReference type="ChEBI" id="CHEBI:58405"/>
        <dbReference type="ChEBI" id="CHEBI:60033"/>
        <dbReference type="ChEBI" id="CHEBI:78435"/>
        <dbReference type="EC" id="2.4.99.28"/>
    </reaction>
</comment>
<keyword evidence="15" id="KW-1133">Transmembrane helix</keyword>
<organism evidence="17 18">
    <name type="scientific">Janibacter hoylei PVAS-1</name>
    <dbReference type="NCBI Taxonomy" id="1210046"/>
    <lineage>
        <taxon>Bacteria</taxon>
        <taxon>Bacillati</taxon>
        <taxon>Actinomycetota</taxon>
        <taxon>Actinomycetes</taxon>
        <taxon>Micrococcales</taxon>
        <taxon>Intrasporangiaceae</taxon>
        <taxon>Janibacter</taxon>
    </lineage>
</organism>
<evidence type="ECO:0000256" key="1">
    <source>
        <dbReference type="ARBA" id="ARBA00007090"/>
    </source>
</evidence>